<evidence type="ECO:0000256" key="7">
    <source>
        <dbReference type="PIRSR" id="PIRSR600715-1"/>
    </source>
</evidence>
<feature type="transmembrane region" description="Helical" evidence="8">
    <location>
        <begin position="6"/>
        <end position="30"/>
    </location>
</feature>
<reference evidence="9" key="1">
    <citation type="submission" date="2020-10" db="EMBL/GenBank/DDBJ databases">
        <authorList>
            <person name="Gilroy R."/>
        </authorList>
    </citation>
    <scope>NUCLEOTIDE SEQUENCE</scope>
    <source>
        <strain evidence="9">CHK152-2994</strain>
    </source>
</reference>
<dbReference type="GO" id="GO:0005886">
    <property type="term" value="C:plasma membrane"/>
    <property type="evidence" value="ECO:0007669"/>
    <property type="project" value="UniProtKB-SubCell"/>
</dbReference>
<comment type="subcellular location">
    <subcellularLocation>
        <location evidence="1">Cell membrane</location>
        <topology evidence="1">Multi-pass membrane protein</topology>
    </subcellularLocation>
</comment>
<organism evidence="9 10">
    <name type="scientific">Candidatus Scatenecus faecavium</name>
    <dbReference type="NCBI Taxonomy" id="2840915"/>
    <lineage>
        <taxon>Bacteria</taxon>
        <taxon>Candidatus Scatenecus</taxon>
    </lineage>
</organism>
<evidence type="ECO:0000256" key="4">
    <source>
        <dbReference type="ARBA" id="ARBA00022692"/>
    </source>
</evidence>
<dbReference type="Pfam" id="PF00953">
    <property type="entry name" value="Glycos_transf_4"/>
    <property type="match status" value="1"/>
</dbReference>
<feature type="transmembrane region" description="Helical" evidence="8">
    <location>
        <begin position="77"/>
        <end position="97"/>
    </location>
</feature>
<proteinExistence type="predicted"/>
<dbReference type="PANTHER" id="PTHR22926">
    <property type="entry name" value="PHOSPHO-N-ACETYLMURAMOYL-PENTAPEPTIDE-TRANSFERASE"/>
    <property type="match status" value="1"/>
</dbReference>
<keyword evidence="4 8" id="KW-0812">Transmembrane</keyword>
<gene>
    <name evidence="9" type="ORF">IAD41_01495</name>
</gene>
<feature type="transmembrane region" description="Helical" evidence="8">
    <location>
        <begin position="321"/>
        <end position="339"/>
    </location>
</feature>
<feature type="transmembrane region" description="Helical" evidence="8">
    <location>
        <begin position="109"/>
        <end position="133"/>
    </location>
</feature>
<keyword evidence="7" id="KW-0460">Magnesium</keyword>
<dbReference type="InterPro" id="IPR018480">
    <property type="entry name" value="PNAcMuramoyl-5peptid_Trfase_CS"/>
</dbReference>
<comment type="caution">
    <text evidence="9">The sequence shown here is derived from an EMBL/GenBank/DDBJ whole genome shotgun (WGS) entry which is preliminary data.</text>
</comment>
<feature type="transmembrane region" description="Helical" evidence="8">
    <location>
        <begin position="215"/>
        <end position="234"/>
    </location>
</feature>
<keyword evidence="3 9" id="KW-0808">Transferase</keyword>
<sequence length="345" mass="37283">MIIKLTHAHIIGTIIAYIFGVFLVPLVINFSKKEGLVDLPNERKIHTIPVSRLGGVAIWASTMLTFLMLVFLSYYPYGSLLSGILLGSSLMFLLGLVDDVYNLDAKFKLFLQLSIATVVYLLGVKIHSIPFFGGIDLGFWSYPITLLWIVGISNAVNFIDGVDGLAGSVITINSITLAIIAISMNPSNPIVALIGFILAGSMLAFLTYNFNPAKIFMGDSGALFSGFLLAAISITGVMKAATLTILLPFVVLAVPIMDIVFSTLRRICKGKSPFVADAEHLHHKLLHAGFSQKKTVLILTSVAIVAGAIASLIMGPNTIKHYAVCILVIVFVMLLLNFIKVLTKK</sequence>
<dbReference type="AlphaFoldDB" id="A0A9D1K393"/>
<evidence type="ECO:0000256" key="2">
    <source>
        <dbReference type="ARBA" id="ARBA00022475"/>
    </source>
</evidence>
<dbReference type="Proteomes" id="UP000824139">
    <property type="component" value="Unassembled WGS sequence"/>
</dbReference>
<reference evidence="9" key="2">
    <citation type="journal article" date="2021" name="PeerJ">
        <title>Extensive microbial diversity within the chicken gut microbiome revealed by metagenomics and culture.</title>
        <authorList>
            <person name="Gilroy R."/>
            <person name="Ravi A."/>
            <person name="Getino M."/>
            <person name="Pursley I."/>
            <person name="Horton D.L."/>
            <person name="Alikhan N.F."/>
            <person name="Baker D."/>
            <person name="Gharbi K."/>
            <person name="Hall N."/>
            <person name="Watson M."/>
            <person name="Adriaenssens E.M."/>
            <person name="Foster-Nyarko E."/>
            <person name="Jarju S."/>
            <person name="Secka A."/>
            <person name="Antonio M."/>
            <person name="Oren A."/>
            <person name="Chaudhuri R.R."/>
            <person name="La Ragione R."/>
            <person name="Hildebrand F."/>
            <person name="Pallen M.J."/>
        </authorList>
    </citation>
    <scope>NUCLEOTIDE SEQUENCE</scope>
    <source>
        <strain evidence="9">CHK152-2994</strain>
    </source>
</reference>
<dbReference type="InterPro" id="IPR000715">
    <property type="entry name" value="Glycosyl_transferase_4"/>
</dbReference>
<dbReference type="EMBL" id="DVJO01000034">
    <property type="protein sequence ID" value="HIS82266.1"/>
    <property type="molecule type" value="Genomic_DNA"/>
</dbReference>
<feature type="transmembrane region" description="Helical" evidence="8">
    <location>
        <begin position="139"/>
        <end position="158"/>
    </location>
</feature>
<accession>A0A9D1K393</accession>
<feature type="binding site" evidence="7">
    <location>
        <position position="219"/>
    </location>
    <ligand>
        <name>Mg(2+)</name>
        <dbReference type="ChEBI" id="CHEBI:18420"/>
    </ligand>
</feature>
<protein>
    <submittedName>
        <fullName evidence="9">Undecaprenyl/decaprenyl-phosphate alpha-N-acetylglucosaminyl 1-phosphate transferase</fullName>
    </submittedName>
</protein>
<feature type="transmembrane region" description="Helical" evidence="8">
    <location>
        <begin position="50"/>
        <end position="71"/>
    </location>
</feature>
<feature type="binding site" evidence="7">
    <location>
        <position position="157"/>
    </location>
    <ligand>
        <name>Mg(2+)</name>
        <dbReference type="ChEBI" id="CHEBI:18420"/>
    </ligand>
</feature>
<feature type="transmembrane region" description="Helical" evidence="8">
    <location>
        <begin position="190"/>
        <end position="208"/>
    </location>
</feature>
<keyword evidence="5 8" id="KW-1133">Transmembrane helix</keyword>
<name>A0A9D1K393_9BACT</name>
<evidence type="ECO:0000256" key="6">
    <source>
        <dbReference type="ARBA" id="ARBA00023136"/>
    </source>
</evidence>
<keyword evidence="7" id="KW-0479">Metal-binding</keyword>
<evidence type="ECO:0000256" key="5">
    <source>
        <dbReference type="ARBA" id="ARBA00022989"/>
    </source>
</evidence>
<dbReference type="GO" id="GO:0016780">
    <property type="term" value="F:phosphotransferase activity, for other substituted phosphate groups"/>
    <property type="evidence" value="ECO:0007669"/>
    <property type="project" value="InterPro"/>
</dbReference>
<dbReference type="PROSITE" id="PS01348">
    <property type="entry name" value="MRAY_2"/>
    <property type="match status" value="1"/>
</dbReference>
<keyword evidence="6 8" id="KW-0472">Membrane</keyword>
<evidence type="ECO:0000256" key="1">
    <source>
        <dbReference type="ARBA" id="ARBA00004651"/>
    </source>
</evidence>
<evidence type="ECO:0000313" key="10">
    <source>
        <dbReference type="Proteomes" id="UP000824139"/>
    </source>
</evidence>
<evidence type="ECO:0000256" key="8">
    <source>
        <dbReference type="SAM" id="Phobius"/>
    </source>
</evidence>
<dbReference type="CDD" id="cd06853">
    <property type="entry name" value="GT_WecA_like"/>
    <property type="match status" value="1"/>
</dbReference>
<dbReference type="GO" id="GO:0009103">
    <property type="term" value="P:lipopolysaccharide biosynthetic process"/>
    <property type="evidence" value="ECO:0007669"/>
    <property type="project" value="TreeGrafter"/>
</dbReference>
<comment type="cofactor">
    <cofactor evidence="7">
        <name>Mg(2+)</name>
        <dbReference type="ChEBI" id="CHEBI:18420"/>
    </cofactor>
</comment>
<evidence type="ECO:0000313" key="9">
    <source>
        <dbReference type="EMBL" id="HIS82266.1"/>
    </source>
</evidence>
<feature type="transmembrane region" description="Helical" evidence="8">
    <location>
        <begin position="296"/>
        <end position="315"/>
    </location>
</feature>
<dbReference type="GO" id="GO:0046872">
    <property type="term" value="F:metal ion binding"/>
    <property type="evidence" value="ECO:0007669"/>
    <property type="project" value="UniProtKB-KW"/>
</dbReference>
<feature type="transmembrane region" description="Helical" evidence="8">
    <location>
        <begin position="240"/>
        <end position="261"/>
    </location>
</feature>
<dbReference type="GO" id="GO:0071555">
    <property type="term" value="P:cell wall organization"/>
    <property type="evidence" value="ECO:0007669"/>
    <property type="project" value="TreeGrafter"/>
</dbReference>
<dbReference type="PANTHER" id="PTHR22926:SF3">
    <property type="entry name" value="UNDECAPRENYL-PHOSPHATE ALPHA-N-ACETYLGLUCOSAMINYL 1-PHOSPHATE TRANSFERASE"/>
    <property type="match status" value="1"/>
</dbReference>
<keyword evidence="2" id="KW-1003">Cell membrane</keyword>
<evidence type="ECO:0000256" key="3">
    <source>
        <dbReference type="ARBA" id="ARBA00022679"/>
    </source>
</evidence>
<feature type="transmembrane region" description="Helical" evidence="8">
    <location>
        <begin position="165"/>
        <end position="184"/>
    </location>
</feature>
<dbReference type="GO" id="GO:0044038">
    <property type="term" value="P:cell wall macromolecule biosynthetic process"/>
    <property type="evidence" value="ECO:0007669"/>
    <property type="project" value="TreeGrafter"/>
</dbReference>